<proteinExistence type="predicted"/>
<keyword evidence="2" id="KW-1185">Reference proteome</keyword>
<organism evidence="1 2">
    <name type="scientific">Bartonella callosciuri</name>
    <dbReference type="NCBI Taxonomy" id="686223"/>
    <lineage>
        <taxon>Bacteria</taxon>
        <taxon>Pseudomonadati</taxon>
        <taxon>Pseudomonadota</taxon>
        <taxon>Alphaproteobacteria</taxon>
        <taxon>Hyphomicrobiales</taxon>
        <taxon>Bartonellaceae</taxon>
        <taxon>Bartonella</taxon>
    </lineage>
</organism>
<reference evidence="1 2" key="1">
    <citation type="submission" date="2020-08" db="EMBL/GenBank/DDBJ databases">
        <title>Genomic Encyclopedia of Type Strains, Phase IV (KMG-IV): sequencing the most valuable type-strain genomes for metagenomic binning, comparative biology and taxonomic classification.</title>
        <authorList>
            <person name="Goeker M."/>
        </authorList>
    </citation>
    <scope>NUCLEOTIDE SEQUENCE [LARGE SCALE GENOMIC DNA]</scope>
    <source>
        <strain evidence="1 2">DSM 28538</strain>
    </source>
</reference>
<accession>A0A840NNH2</accession>
<dbReference type="RefSeq" id="WP_343056812.1">
    <property type="nucleotide sequence ID" value="NZ_JACHIM010000002.1"/>
</dbReference>
<comment type="caution">
    <text evidence="1">The sequence shown here is derived from an EMBL/GenBank/DDBJ whole genome shotgun (WGS) entry which is preliminary data.</text>
</comment>
<gene>
    <name evidence="1" type="ORF">HNQ69_000541</name>
</gene>
<dbReference type="AlphaFoldDB" id="A0A840NNH2"/>
<name>A0A840NNH2_9HYPH</name>
<dbReference type="EMBL" id="JACHIM010000002">
    <property type="protein sequence ID" value="MBB5073420.1"/>
    <property type="molecule type" value="Genomic_DNA"/>
</dbReference>
<protein>
    <submittedName>
        <fullName evidence="1">Uncharacterized protein</fullName>
    </submittedName>
</protein>
<evidence type="ECO:0000313" key="1">
    <source>
        <dbReference type="EMBL" id="MBB5073420.1"/>
    </source>
</evidence>
<evidence type="ECO:0000313" key="2">
    <source>
        <dbReference type="Proteomes" id="UP000561417"/>
    </source>
</evidence>
<sequence length="65" mass="7079">MQDPIFVLEEILSWVLKRIWFGLEKNTVALEQPAKLEAGNAGAGVEDVEVVKLLAVSDSVQGTIL</sequence>
<dbReference type="Proteomes" id="UP000561417">
    <property type="component" value="Unassembled WGS sequence"/>
</dbReference>